<dbReference type="PROSITE" id="PS00430">
    <property type="entry name" value="TONB_DEPENDENT_REC_1"/>
    <property type="match status" value="1"/>
</dbReference>
<accession>A0ABY1L4S8</accession>
<dbReference type="RefSeq" id="WP_076456690.1">
    <property type="nucleotide sequence ID" value="NZ_FTOB01000007.1"/>
</dbReference>
<comment type="caution">
    <text evidence="1">The sequence shown here is derived from an EMBL/GenBank/DDBJ whole genome shotgun (WGS) entry which is preliminary data.</text>
</comment>
<keyword evidence="2" id="KW-1185">Reference proteome</keyword>
<protein>
    <submittedName>
        <fullName evidence="1">Uncharacterized protein</fullName>
    </submittedName>
</protein>
<name>A0ABY1L4S8_9FLAO</name>
<evidence type="ECO:0000313" key="1">
    <source>
        <dbReference type="EMBL" id="SIT01336.1"/>
    </source>
</evidence>
<gene>
    <name evidence="1" type="ORF">SAMN05421766_10714</name>
</gene>
<reference evidence="1 2" key="1">
    <citation type="submission" date="2017-01" db="EMBL/GenBank/DDBJ databases">
        <authorList>
            <person name="Varghese N."/>
            <person name="Submissions S."/>
        </authorList>
    </citation>
    <scope>NUCLEOTIDE SEQUENCE [LARGE SCALE GENOMIC DNA]</scope>
    <source>
        <strain evidence="1 2">DSM 2061</strain>
    </source>
</reference>
<proteinExistence type="predicted"/>
<dbReference type="EMBL" id="FTOB01000007">
    <property type="protein sequence ID" value="SIT01336.1"/>
    <property type="molecule type" value="Genomic_DNA"/>
</dbReference>
<evidence type="ECO:0000313" key="2">
    <source>
        <dbReference type="Proteomes" id="UP000185728"/>
    </source>
</evidence>
<dbReference type="InterPro" id="IPR010916">
    <property type="entry name" value="TonB_box_CS"/>
</dbReference>
<organism evidence="1 2">
    <name type="scientific">Zobellia uliginosa</name>
    <dbReference type="NCBI Taxonomy" id="143224"/>
    <lineage>
        <taxon>Bacteria</taxon>
        <taxon>Pseudomonadati</taxon>
        <taxon>Bacteroidota</taxon>
        <taxon>Flavobacteriia</taxon>
        <taxon>Flavobacteriales</taxon>
        <taxon>Flavobacteriaceae</taxon>
        <taxon>Zobellia</taxon>
    </lineage>
</organism>
<sequence length="181" mass="21549">MEELIFYIVILVLLTISGKLFPKFKQNRNAQKIETYLQTLKYVDIDTDTIVVDGTSYTQSVPVDVYDTELDPNSPNFYRGTGGTSDFKFRNTFHKQKDFTRFKSTVYVPIIYQDQEYKFSMNFPIDQTTLRMKLYMQKKLRAYIQEFNDMDDTRSDFQFLLDFRFLNDKSITLVPTNDYKI</sequence>
<dbReference type="Proteomes" id="UP000185728">
    <property type="component" value="Unassembled WGS sequence"/>
</dbReference>